<evidence type="ECO:0000256" key="7">
    <source>
        <dbReference type="ARBA" id="ARBA00043951"/>
    </source>
</evidence>
<evidence type="ECO:0000256" key="8">
    <source>
        <dbReference type="ARBA" id="ARBA00044254"/>
    </source>
</evidence>
<evidence type="ECO:0000256" key="4">
    <source>
        <dbReference type="ARBA" id="ARBA00022777"/>
    </source>
</evidence>
<comment type="pathway">
    <text evidence="7">Carbohydrate acid metabolism; 2-dehydro-3-deoxy-D-gluconate degradation; D-glyceraldehyde 3-phosphate and pyruvate from 2-dehydro-3-deoxy-D-gluconate: step 1/2.</text>
</comment>
<dbReference type="Proteomes" id="UP000250163">
    <property type="component" value="Chromosome MORIYA"/>
</dbReference>
<evidence type="ECO:0000256" key="14">
    <source>
        <dbReference type="ARBA" id="ARBA00080545"/>
    </source>
</evidence>
<keyword evidence="17" id="KW-1185">Reference proteome</keyword>
<evidence type="ECO:0000256" key="2">
    <source>
        <dbReference type="ARBA" id="ARBA00022679"/>
    </source>
</evidence>
<accession>A0A330LTG5</accession>
<dbReference type="GO" id="GO:0008673">
    <property type="term" value="F:2-dehydro-3-deoxygluconokinase activity"/>
    <property type="evidence" value="ECO:0007669"/>
    <property type="project" value="UniProtKB-EC"/>
</dbReference>
<keyword evidence="4 16" id="KW-0418">Kinase</keyword>
<reference evidence="17" key="1">
    <citation type="submission" date="2018-05" db="EMBL/GenBank/DDBJ databases">
        <authorList>
            <person name="Cea G.-C."/>
            <person name="William W."/>
        </authorList>
    </citation>
    <scope>NUCLEOTIDE SEQUENCE [LARGE SCALE GENOMIC DNA]</scope>
    <source>
        <strain evidence="17">DB21MT 5</strain>
    </source>
</reference>
<evidence type="ECO:0000256" key="9">
    <source>
        <dbReference type="ARBA" id="ARBA00050729"/>
    </source>
</evidence>
<keyword evidence="6" id="KW-0119">Carbohydrate metabolism</keyword>
<gene>
    <name evidence="16" type="primary">kdgK</name>
    <name evidence="16" type="ORF">MORIYA_3546</name>
</gene>
<evidence type="ECO:0000256" key="13">
    <source>
        <dbReference type="ARBA" id="ARBA00075711"/>
    </source>
</evidence>
<dbReference type="EMBL" id="LS483250">
    <property type="protein sequence ID" value="SQD79999.1"/>
    <property type="molecule type" value="Genomic_DNA"/>
</dbReference>
<organism evidence="16 17">
    <name type="scientific">Moritella yayanosii</name>
    <dbReference type="NCBI Taxonomy" id="69539"/>
    <lineage>
        <taxon>Bacteria</taxon>
        <taxon>Pseudomonadati</taxon>
        <taxon>Pseudomonadota</taxon>
        <taxon>Gammaproteobacteria</taxon>
        <taxon>Alteromonadales</taxon>
        <taxon>Moritellaceae</taxon>
        <taxon>Moritella</taxon>
    </lineage>
</organism>
<name>A0A330LTG5_9GAMM</name>
<proteinExistence type="inferred from homology"/>
<evidence type="ECO:0000256" key="11">
    <source>
        <dbReference type="ARBA" id="ARBA00066369"/>
    </source>
</evidence>
<comment type="similarity">
    <text evidence="1">Belongs to the carbohydrate kinase PfkB family.</text>
</comment>
<evidence type="ECO:0000313" key="16">
    <source>
        <dbReference type="EMBL" id="SQD79999.1"/>
    </source>
</evidence>
<dbReference type="KEGG" id="mya:MORIYA_3546"/>
<dbReference type="InterPro" id="IPR011611">
    <property type="entry name" value="PfkB_dom"/>
</dbReference>
<dbReference type="InterPro" id="IPR029056">
    <property type="entry name" value="Ribokinase-like"/>
</dbReference>
<dbReference type="InterPro" id="IPR002173">
    <property type="entry name" value="Carboh/pur_kinase_PfkB_CS"/>
</dbReference>
<dbReference type="GO" id="GO:0005829">
    <property type="term" value="C:cytosol"/>
    <property type="evidence" value="ECO:0007669"/>
    <property type="project" value="TreeGrafter"/>
</dbReference>
<dbReference type="CDD" id="cd01166">
    <property type="entry name" value="KdgK"/>
    <property type="match status" value="1"/>
</dbReference>
<comment type="catalytic activity">
    <reaction evidence="9">
        <text>2-dehydro-3-deoxy-D-gluconate + ATP = 2-dehydro-3-deoxy-6-phospho-D-gluconate + ADP + H(+)</text>
        <dbReference type="Rhea" id="RHEA:14797"/>
        <dbReference type="ChEBI" id="CHEBI:15378"/>
        <dbReference type="ChEBI" id="CHEBI:30616"/>
        <dbReference type="ChEBI" id="CHEBI:57569"/>
        <dbReference type="ChEBI" id="CHEBI:57990"/>
        <dbReference type="ChEBI" id="CHEBI:456216"/>
        <dbReference type="EC" id="2.7.1.45"/>
    </reaction>
</comment>
<evidence type="ECO:0000256" key="1">
    <source>
        <dbReference type="ARBA" id="ARBA00010688"/>
    </source>
</evidence>
<dbReference type="FunFam" id="3.40.1190.20:FF:000011">
    <property type="entry name" value="2-dehydro-3-deoxygluconokinase, putative"/>
    <property type="match status" value="1"/>
</dbReference>
<dbReference type="EC" id="2.7.1.45" evidence="11"/>
<keyword evidence="2 16" id="KW-0808">Transferase</keyword>
<feature type="domain" description="Carbohydrate kinase PfkB" evidence="15">
    <location>
        <begin position="6"/>
        <end position="305"/>
    </location>
</feature>
<dbReference type="SUPFAM" id="SSF53613">
    <property type="entry name" value="Ribokinase-like"/>
    <property type="match status" value="1"/>
</dbReference>
<dbReference type="GO" id="GO:0019698">
    <property type="term" value="P:D-galacturonate catabolic process"/>
    <property type="evidence" value="ECO:0007669"/>
    <property type="project" value="TreeGrafter"/>
</dbReference>
<evidence type="ECO:0000256" key="10">
    <source>
        <dbReference type="ARBA" id="ARBA00054997"/>
    </source>
</evidence>
<comment type="function">
    <text evidence="10">Catalyzes the phosphorylation of 2-keto-3-deoxygluconate (KDG) to produce 2-keto-3-deoxy-6-phosphogluconate (KDPG).</text>
</comment>
<keyword evidence="3" id="KW-0547">Nucleotide-binding</keyword>
<dbReference type="PANTHER" id="PTHR43085">
    <property type="entry name" value="HEXOKINASE FAMILY MEMBER"/>
    <property type="match status" value="1"/>
</dbReference>
<dbReference type="PANTHER" id="PTHR43085:SF15">
    <property type="entry name" value="2-DEHYDRO-3-DEOXYGLUCONOKINASE"/>
    <property type="match status" value="1"/>
</dbReference>
<protein>
    <recommendedName>
        <fullName evidence="12">2-dehydro-3-deoxygluconokinase</fullName>
        <ecNumber evidence="11">2.7.1.45</ecNumber>
    </recommendedName>
    <alternativeName>
        <fullName evidence="13">2-keto-3-deoxygluconokinase</fullName>
    </alternativeName>
    <alternativeName>
        <fullName evidence="14">3-deoxy-2-oxo-D-gluconate kinase</fullName>
    </alternativeName>
    <alternativeName>
        <fullName evidence="8">KDG kinase</fullName>
    </alternativeName>
</protein>
<evidence type="ECO:0000259" key="15">
    <source>
        <dbReference type="Pfam" id="PF00294"/>
    </source>
</evidence>
<evidence type="ECO:0000256" key="6">
    <source>
        <dbReference type="ARBA" id="ARBA00023277"/>
    </source>
</evidence>
<evidence type="ECO:0000256" key="3">
    <source>
        <dbReference type="ARBA" id="ARBA00022741"/>
    </source>
</evidence>
<dbReference type="Gene3D" id="3.40.1190.20">
    <property type="match status" value="1"/>
</dbReference>
<sequence length="321" mass="35180">MMKKHKKIAIIGECMIELSGKPFAPQQQNFGGDSLNTAVYLSRLQPDVSVQYMTGLGVDQYSQSMQAAWRDEGIDTRLVTQDETKIPGLYAIAIDASGERTFSYWRNDSAARYMCEHSEFEQNIASLVDADLIYLSGISLAILPDSSKLKLLASLASLKQAGVKIAVDSNYRPRLWQSPAHAQQWLDKLYQLSDIALVTGDDEDLLFGTQATQPTVIAKRLHDLGINQVVVKLGSDGAMWSHLGAQGMVAGNKVEQVVDTTAAGDSFNAGYLAAWCAEQSMADCCAWGNSLASQVIQHQGAVIATEHMQNLMTRMRIENDK</sequence>
<dbReference type="PROSITE" id="PS00584">
    <property type="entry name" value="PFKB_KINASES_2"/>
    <property type="match status" value="1"/>
</dbReference>
<evidence type="ECO:0000313" key="17">
    <source>
        <dbReference type="Proteomes" id="UP000250163"/>
    </source>
</evidence>
<evidence type="ECO:0000256" key="5">
    <source>
        <dbReference type="ARBA" id="ARBA00022840"/>
    </source>
</evidence>
<dbReference type="AlphaFoldDB" id="A0A330LTG5"/>
<dbReference type="Pfam" id="PF00294">
    <property type="entry name" value="PfkB"/>
    <property type="match status" value="1"/>
</dbReference>
<dbReference type="InterPro" id="IPR050306">
    <property type="entry name" value="PfkB_Carbo_kinase"/>
</dbReference>
<keyword evidence="5" id="KW-0067">ATP-binding</keyword>
<dbReference type="GO" id="GO:0006974">
    <property type="term" value="P:DNA damage response"/>
    <property type="evidence" value="ECO:0007669"/>
    <property type="project" value="TreeGrafter"/>
</dbReference>
<dbReference type="GO" id="GO:0005524">
    <property type="term" value="F:ATP binding"/>
    <property type="evidence" value="ECO:0007669"/>
    <property type="project" value="UniProtKB-KW"/>
</dbReference>
<evidence type="ECO:0000256" key="12">
    <source>
        <dbReference type="ARBA" id="ARBA00067931"/>
    </source>
</evidence>
<dbReference type="GO" id="GO:0042840">
    <property type="term" value="P:D-glucuronate catabolic process"/>
    <property type="evidence" value="ECO:0007669"/>
    <property type="project" value="TreeGrafter"/>
</dbReference>
<dbReference type="RefSeq" id="WP_232011656.1">
    <property type="nucleotide sequence ID" value="NZ_LS483250.1"/>
</dbReference>